<evidence type="ECO:0000313" key="1">
    <source>
        <dbReference type="EMBL" id="GFO40135.1"/>
    </source>
</evidence>
<dbReference type="EMBL" id="BLXT01007586">
    <property type="protein sequence ID" value="GFO40135.1"/>
    <property type="molecule type" value="Genomic_DNA"/>
</dbReference>
<dbReference type="AlphaFoldDB" id="A0AAV4D7N6"/>
<organism evidence="1 2">
    <name type="scientific">Plakobranchus ocellatus</name>
    <dbReference type="NCBI Taxonomy" id="259542"/>
    <lineage>
        <taxon>Eukaryota</taxon>
        <taxon>Metazoa</taxon>
        <taxon>Spiralia</taxon>
        <taxon>Lophotrochozoa</taxon>
        <taxon>Mollusca</taxon>
        <taxon>Gastropoda</taxon>
        <taxon>Heterobranchia</taxon>
        <taxon>Euthyneura</taxon>
        <taxon>Panpulmonata</taxon>
        <taxon>Sacoglossa</taxon>
        <taxon>Placobranchoidea</taxon>
        <taxon>Plakobranchidae</taxon>
        <taxon>Plakobranchus</taxon>
    </lineage>
</organism>
<gene>
    <name evidence="1" type="ORF">PoB_006664000</name>
</gene>
<keyword evidence="2" id="KW-1185">Reference proteome</keyword>
<proteinExistence type="predicted"/>
<dbReference type="Proteomes" id="UP000735302">
    <property type="component" value="Unassembled WGS sequence"/>
</dbReference>
<name>A0AAV4D7N6_9GAST</name>
<evidence type="ECO:0000313" key="2">
    <source>
        <dbReference type="Proteomes" id="UP000735302"/>
    </source>
</evidence>
<accession>A0AAV4D7N6</accession>
<protein>
    <recommendedName>
        <fullName evidence="3">LITAF domain-containing protein</fullName>
    </recommendedName>
</protein>
<comment type="caution">
    <text evidence="1">The sequence shown here is derived from an EMBL/GenBank/DDBJ whole genome shotgun (WGS) entry which is preliminary data.</text>
</comment>
<sequence>MSTGHSTSGAFRMKIKPQDVRGTLVQYSCPLCRAGLFPKRETYIANGTNLTIVAPNQFKQRTPGKYNTALLISSILPVTVLVTSNYSPTSLDTFLALPIESLSNKYILVNYE</sequence>
<evidence type="ECO:0008006" key="3">
    <source>
        <dbReference type="Google" id="ProtNLM"/>
    </source>
</evidence>
<reference evidence="1 2" key="1">
    <citation type="journal article" date="2021" name="Elife">
        <title>Chloroplast acquisition without the gene transfer in kleptoplastic sea slugs, Plakobranchus ocellatus.</title>
        <authorList>
            <person name="Maeda T."/>
            <person name="Takahashi S."/>
            <person name="Yoshida T."/>
            <person name="Shimamura S."/>
            <person name="Takaki Y."/>
            <person name="Nagai Y."/>
            <person name="Toyoda A."/>
            <person name="Suzuki Y."/>
            <person name="Arimoto A."/>
            <person name="Ishii H."/>
            <person name="Satoh N."/>
            <person name="Nishiyama T."/>
            <person name="Hasebe M."/>
            <person name="Maruyama T."/>
            <person name="Minagawa J."/>
            <person name="Obokata J."/>
            <person name="Shigenobu S."/>
        </authorList>
    </citation>
    <scope>NUCLEOTIDE SEQUENCE [LARGE SCALE GENOMIC DNA]</scope>
</reference>